<organism evidence="1 2">
    <name type="scientific">Ignavigranum ruoffiae</name>
    <dbReference type="NCBI Taxonomy" id="89093"/>
    <lineage>
        <taxon>Bacteria</taxon>
        <taxon>Bacillati</taxon>
        <taxon>Bacillota</taxon>
        <taxon>Bacilli</taxon>
        <taxon>Lactobacillales</taxon>
        <taxon>Aerococcaceae</taxon>
        <taxon>Ignavigranum</taxon>
    </lineage>
</organism>
<protein>
    <submittedName>
        <fullName evidence="1">Uncharacterized protein</fullName>
    </submittedName>
</protein>
<proteinExistence type="predicted"/>
<evidence type="ECO:0000313" key="2">
    <source>
        <dbReference type="Proteomes" id="UP000198833"/>
    </source>
</evidence>
<dbReference type="EMBL" id="FOEN01000002">
    <property type="protein sequence ID" value="SEP81189.1"/>
    <property type="molecule type" value="Genomic_DNA"/>
</dbReference>
<name>A0A1H9AX45_9LACT</name>
<keyword evidence="2" id="KW-1185">Reference proteome</keyword>
<dbReference type="Proteomes" id="UP000198833">
    <property type="component" value="Unassembled WGS sequence"/>
</dbReference>
<reference evidence="1 2" key="1">
    <citation type="submission" date="2016-10" db="EMBL/GenBank/DDBJ databases">
        <authorList>
            <person name="de Groot N.N."/>
        </authorList>
    </citation>
    <scope>NUCLEOTIDE SEQUENCE [LARGE SCALE GENOMIC DNA]</scope>
    <source>
        <strain evidence="1 2">DSM 15695</strain>
    </source>
</reference>
<dbReference type="RefSeq" id="WP_092570504.1">
    <property type="nucleotide sequence ID" value="NZ_CP096206.2"/>
</dbReference>
<gene>
    <name evidence="1" type="ORF">SAMN04488558_10298</name>
</gene>
<sequence length="241" mass="28833">MTTKAKNNQKVKYHLNKDWQGLVNYLLSQGHRLNPQYLNKIDPLLIFNLDACLTSAKTLIIDHHNQIWHSSENFRKLANQWFNEVAYSYPDWCNVLAKILGNRQKDFPFVYGNHIFIKLYLDASSTYHWINLSHCQSIQKEEQINHLRFIFDYDGDDLPQHFKMIIDSQRQQLQQQIRLAYRLNQTYHQALRLFLRQFHSMQDSSYWLLTHPCFQSLDEQLSRSQNLSLQAQDLRPLLLPK</sequence>
<dbReference type="AlphaFoldDB" id="A0A1H9AX45"/>
<evidence type="ECO:0000313" key="1">
    <source>
        <dbReference type="EMBL" id="SEP81189.1"/>
    </source>
</evidence>
<accession>A0A1H9AX45</accession>